<evidence type="ECO:0000313" key="3">
    <source>
        <dbReference type="EMBL" id="OYQ32829.1"/>
    </source>
</evidence>
<dbReference type="EMBL" id="NOXU01000031">
    <property type="protein sequence ID" value="OYQ32829.1"/>
    <property type="molecule type" value="Genomic_DNA"/>
</dbReference>
<proteinExistence type="predicted"/>
<dbReference type="InterPro" id="IPR029060">
    <property type="entry name" value="PIN-like_dom_sf"/>
</dbReference>
<sequence>MPFVVDASVAAIWLLPDEGNPVADVAYQRLLTDTALVPSIWWYEMRNIFISNERCRRISSEHTVRALTLLSGLPIKVSAIPDSDNIMALARKNRLTIYDAAYLELAQREIIPLATLDDALISAAASEGVVLIR</sequence>
<dbReference type="InterPro" id="IPR051619">
    <property type="entry name" value="TypeII_TA_RNase_PINc/VapC"/>
</dbReference>
<evidence type="ECO:0000313" key="4">
    <source>
        <dbReference type="Proteomes" id="UP000216998"/>
    </source>
</evidence>
<evidence type="ECO:0000256" key="1">
    <source>
        <dbReference type="ARBA" id="ARBA00022842"/>
    </source>
</evidence>
<keyword evidence="4" id="KW-1185">Reference proteome</keyword>
<reference evidence="3 4" key="1">
    <citation type="submission" date="2017-07" db="EMBL/GenBank/DDBJ databases">
        <title>Niveispirillum cyanobacteriorum sp. nov., isolated from cyanobacterial aggregates in a eutrophic lake.</title>
        <authorList>
            <person name="Cai H."/>
        </authorList>
    </citation>
    <scope>NUCLEOTIDE SEQUENCE [LARGE SCALE GENOMIC DNA]</scope>
    <source>
        <strain evidence="4">TH1-14</strain>
    </source>
</reference>
<organism evidence="3 4">
    <name type="scientific">Niveispirillum lacus</name>
    <dbReference type="NCBI Taxonomy" id="1981099"/>
    <lineage>
        <taxon>Bacteria</taxon>
        <taxon>Pseudomonadati</taxon>
        <taxon>Pseudomonadota</taxon>
        <taxon>Alphaproteobacteria</taxon>
        <taxon>Rhodospirillales</taxon>
        <taxon>Azospirillaceae</taxon>
        <taxon>Niveispirillum</taxon>
    </lineage>
</organism>
<feature type="domain" description="PIN" evidence="2">
    <location>
        <begin position="4"/>
        <end position="123"/>
    </location>
</feature>
<dbReference type="Pfam" id="PF01850">
    <property type="entry name" value="PIN"/>
    <property type="match status" value="1"/>
</dbReference>
<dbReference type="PANTHER" id="PTHR35901">
    <property type="entry name" value="RIBONUCLEASE VAPC3"/>
    <property type="match status" value="1"/>
</dbReference>
<name>A0A255YUH1_9PROT</name>
<comment type="caution">
    <text evidence="3">The sequence shown here is derived from an EMBL/GenBank/DDBJ whole genome shotgun (WGS) entry which is preliminary data.</text>
</comment>
<dbReference type="SUPFAM" id="SSF88723">
    <property type="entry name" value="PIN domain-like"/>
    <property type="match status" value="1"/>
</dbReference>
<dbReference type="Gene3D" id="3.40.50.1010">
    <property type="entry name" value="5'-nuclease"/>
    <property type="match status" value="1"/>
</dbReference>
<dbReference type="CDD" id="cd09873">
    <property type="entry name" value="PIN_Pae0151-like"/>
    <property type="match status" value="1"/>
</dbReference>
<dbReference type="Proteomes" id="UP000216998">
    <property type="component" value="Unassembled WGS sequence"/>
</dbReference>
<accession>A0A255YUH1</accession>
<dbReference type="AlphaFoldDB" id="A0A255YUH1"/>
<protein>
    <recommendedName>
        <fullName evidence="2">PIN domain-containing protein</fullName>
    </recommendedName>
</protein>
<gene>
    <name evidence="3" type="ORF">CHU95_18975</name>
</gene>
<dbReference type="InterPro" id="IPR002716">
    <property type="entry name" value="PIN_dom"/>
</dbReference>
<evidence type="ECO:0000259" key="2">
    <source>
        <dbReference type="Pfam" id="PF01850"/>
    </source>
</evidence>
<dbReference type="PANTHER" id="PTHR35901:SF1">
    <property type="entry name" value="EXONUCLEASE VAPC9"/>
    <property type="match status" value="1"/>
</dbReference>
<keyword evidence="1" id="KW-0460">Magnesium</keyword>
<dbReference type="RefSeq" id="WP_094457862.1">
    <property type="nucleotide sequence ID" value="NZ_NOXU01000031.1"/>
</dbReference>
<dbReference type="OrthoDB" id="9798446at2"/>
<dbReference type="InterPro" id="IPR044153">
    <property type="entry name" value="PIN_Pae0151-like"/>
</dbReference>